<protein>
    <submittedName>
        <fullName evidence="1">Uncharacterized protein</fullName>
    </submittedName>
</protein>
<evidence type="ECO:0000313" key="1">
    <source>
        <dbReference type="EMBL" id="GMN39550.1"/>
    </source>
</evidence>
<dbReference type="EMBL" id="BTGU01000009">
    <property type="protein sequence ID" value="GMN39550.1"/>
    <property type="molecule type" value="Genomic_DNA"/>
</dbReference>
<dbReference type="Proteomes" id="UP001187192">
    <property type="component" value="Unassembled WGS sequence"/>
</dbReference>
<proteinExistence type="predicted"/>
<gene>
    <name evidence="1" type="ORF">TIFTF001_008764</name>
</gene>
<accession>A0AA88D0V6</accession>
<name>A0AA88D0V6_FICCA</name>
<reference evidence="1" key="1">
    <citation type="submission" date="2023-07" db="EMBL/GenBank/DDBJ databases">
        <title>draft genome sequence of fig (Ficus carica).</title>
        <authorList>
            <person name="Takahashi T."/>
            <person name="Nishimura K."/>
        </authorList>
    </citation>
    <scope>NUCLEOTIDE SEQUENCE</scope>
</reference>
<organism evidence="1 2">
    <name type="scientific">Ficus carica</name>
    <name type="common">Common fig</name>
    <dbReference type="NCBI Taxonomy" id="3494"/>
    <lineage>
        <taxon>Eukaryota</taxon>
        <taxon>Viridiplantae</taxon>
        <taxon>Streptophyta</taxon>
        <taxon>Embryophyta</taxon>
        <taxon>Tracheophyta</taxon>
        <taxon>Spermatophyta</taxon>
        <taxon>Magnoliopsida</taxon>
        <taxon>eudicotyledons</taxon>
        <taxon>Gunneridae</taxon>
        <taxon>Pentapetalae</taxon>
        <taxon>rosids</taxon>
        <taxon>fabids</taxon>
        <taxon>Rosales</taxon>
        <taxon>Moraceae</taxon>
        <taxon>Ficeae</taxon>
        <taxon>Ficus</taxon>
    </lineage>
</organism>
<dbReference type="AlphaFoldDB" id="A0AA88D0V6"/>
<comment type="caution">
    <text evidence="1">The sequence shown here is derived from an EMBL/GenBank/DDBJ whole genome shotgun (WGS) entry which is preliminary data.</text>
</comment>
<evidence type="ECO:0000313" key="2">
    <source>
        <dbReference type="Proteomes" id="UP001187192"/>
    </source>
</evidence>
<sequence>MGVLEPPFHPLYSKPKWVYCSPTRVGGELGDVNGGGFDGHGGLETFKALIDVSQVGGADL</sequence>
<keyword evidence="2" id="KW-1185">Reference proteome</keyword>